<proteinExistence type="predicted"/>
<name>A0A2Z7DC05_9LAMI</name>
<keyword evidence="2" id="KW-1185">Reference proteome</keyword>
<accession>A0A2Z7DC05</accession>
<protein>
    <submittedName>
        <fullName evidence="1">Uncharacterized protein</fullName>
    </submittedName>
</protein>
<dbReference type="AlphaFoldDB" id="A0A2Z7DC05"/>
<evidence type="ECO:0000313" key="2">
    <source>
        <dbReference type="Proteomes" id="UP000250235"/>
    </source>
</evidence>
<gene>
    <name evidence="1" type="ORF">F511_13407</name>
</gene>
<dbReference type="EMBL" id="KQ987421">
    <property type="protein sequence ID" value="KZV57172.1"/>
    <property type="molecule type" value="Genomic_DNA"/>
</dbReference>
<reference evidence="1 2" key="1">
    <citation type="journal article" date="2015" name="Proc. Natl. Acad. Sci. U.S.A.">
        <title>The resurrection genome of Boea hygrometrica: A blueprint for survival of dehydration.</title>
        <authorList>
            <person name="Xiao L."/>
            <person name="Yang G."/>
            <person name="Zhang L."/>
            <person name="Yang X."/>
            <person name="Zhao S."/>
            <person name="Ji Z."/>
            <person name="Zhou Q."/>
            <person name="Hu M."/>
            <person name="Wang Y."/>
            <person name="Chen M."/>
            <person name="Xu Y."/>
            <person name="Jin H."/>
            <person name="Xiao X."/>
            <person name="Hu G."/>
            <person name="Bao F."/>
            <person name="Hu Y."/>
            <person name="Wan P."/>
            <person name="Li L."/>
            <person name="Deng X."/>
            <person name="Kuang T."/>
            <person name="Xiang C."/>
            <person name="Zhu J.K."/>
            <person name="Oliver M.J."/>
            <person name="He Y."/>
        </authorList>
    </citation>
    <scope>NUCLEOTIDE SEQUENCE [LARGE SCALE GENOMIC DNA]</scope>
    <source>
        <strain evidence="2">cv. XS01</strain>
    </source>
</reference>
<sequence length="117" mass="13136">MTITSSAAIQLMHNHYGNTARKQLRHDMHNSGKSARILSTSTTDYNTSYTLQGETTQLVRTNHHSSVQISYVVQLSRTLQLTNHNQLSRIMSDRAHRHMSALIHYSSTGGSINSRQG</sequence>
<organism evidence="1 2">
    <name type="scientific">Dorcoceras hygrometricum</name>
    <dbReference type="NCBI Taxonomy" id="472368"/>
    <lineage>
        <taxon>Eukaryota</taxon>
        <taxon>Viridiplantae</taxon>
        <taxon>Streptophyta</taxon>
        <taxon>Embryophyta</taxon>
        <taxon>Tracheophyta</taxon>
        <taxon>Spermatophyta</taxon>
        <taxon>Magnoliopsida</taxon>
        <taxon>eudicotyledons</taxon>
        <taxon>Gunneridae</taxon>
        <taxon>Pentapetalae</taxon>
        <taxon>asterids</taxon>
        <taxon>lamiids</taxon>
        <taxon>Lamiales</taxon>
        <taxon>Gesneriaceae</taxon>
        <taxon>Didymocarpoideae</taxon>
        <taxon>Trichosporeae</taxon>
        <taxon>Loxocarpinae</taxon>
        <taxon>Dorcoceras</taxon>
    </lineage>
</organism>
<dbReference type="Proteomes" id="UP000250235">
    <property type="component" value="Unassembled WGS sequence"/>
</dbReference>
<evidence type="ECO:0000313" key="1">
    <source>
        <dbReference type="EMBL" id="KZV57172.1"/>
    </source>
</evidence>